<feature type="transmembrane region" description="Helical" evidence="1">
    <location>
        <begin position="21"/>
        <end position="45"/>
    </location>
</feature>
<protein>
    <recommendedName>
        <fullName evidence="4">Asl1-like glycosyl hydrolase catalytic domain-containing protein</fullName>
    </recommendedName>
</protein>
<evidence type="ECO:0000313" key="3">
    <source>
        <dbReference type="Proteomes" id="UP000297907"/>
    </source>
</evidence>
<keyword evidence="1" id="KW-0472">Membrane</keyword>
<dbReference type="Proteomes" id="UP000297907">
    <property type="component" value="Unassembled WGS sequence"/>
</dbReference>
<keyword evidence="1" id="KW-0812">Transmembrane</keyword>
<accession>A0A4R8VZI4</accession>
<dbReference type="SUPFAM" id="SSF51445">
    <property type="entry name" value="(Trans)glycosidases"/>
    <property type="match status" value="1"/>
</dbReference>
<gene>
    <name evidence="2" type="ORF">E3O42_16850</name>
</gene>
<dbReference type="GO" id="GO:0004553">
    <property type="term" value="F:hydrolase activity, hydrolyzing O-glycosyl compounds"/>
    <property type="evidence" value="ECO:0007669"/>
    <property type="project" value="TreeGrafter"/>
</dbReference>
<dbReference type="AlphaFoldDB" id="A0A4R8VZI4"/>
<dbReference type="InterPro" id="IPR051923">
    <property type="entry name" value="Glycosyl_Hydrolase_39"/>
</dbReference>
<reference evidence="2 3" key="1">
    <citation type="submission" date="2019-03" db="EMBL/GenBank/DDBJ databases">
        <title>Genomics of glacier-inhabiting Cryobacterium strains.</title>
        <authorList>
            <person name="Liu Q."/>
            <person name="Xin Y.-H."/>
        </authorList>
    </citation>
    <scope>NUCLEOTIDE SEQUENCE [LARGE SCALE GENOMIC DNA]</scope>
    <source>
        <strain evidence="2 3">RHLS22-1</strain>
    </source>
</reference>
<dbReference type="EMBL" id="SOFL01000056">
    <property type="protein sequence ID" value="TFB96806.1"/>
    <property type="molecule type" value="Genomic_DNA"/>
</dbReference>
<dbReference type="PANTHER" id="PTHR12631:SF10">
    <property type="entry name" value="BETA-XYLOSIDASE-LIKE PROTEIN-RELATED"/>
    <property type="match status" value="1"/>
</dbReference>
<evidence type="ECO:0000313" key="2">
    <source>
        <dbReference type="EMBL" id="TFB96806.1"/>
    </source>
</evidence>
<organism evidence="2 3">
    <name type="scientific">Cryobacterium adonitolivorans</name>
    <dbReference type="NCBI Taxonomy" id="1259189"/>
    <lineage>
        <taxon>Bacteria</taxon>
        <taxon>Bacillati</taxon>
        <taxon>Actinomycetota</taxon>
        <taxon>Actinomycetes</taxon>
        <taxon>Micrococcales</taxon>
        <taxon>Microbacteriaceae</taxon>
        <taxon>Cryobacterium</taxon>
    </lineage>
</organism>
<comment type="caution">
    <text evidence="2">The sequence shown here is derived from an EMBL/GenBank/DDBJ whole genome shotgun (WGS) entry which is preliminary data.</text>
</comment>
<evidence type="ECO:0000256" key="1">
    <source>
        <dbReference type="SAM" id="Phobius"/>
    </source>
</evidence>
<dbReference type="PANTHER" id="PTHR12631">
    <property type="entry name" value="ALPHA-L-IDURONIDASE"/>
    <property type="match status" value="1"/>
</dbReference>
<name>A0A4R8VZI4_9MICO</name>
<keyword evidence="3" id="KW-1185">Reference proteome</keyword>
<dbReference type="RefSeq" id="WP_134455206.1">
    <property type="nucleotide sequence ID" value="NZ_SOFL01000056.1"/>
</dbReference>
<sequence length="717" mass="75862">MTNLPPSDRRRPKVPALKRRTWWIGGIAVVLGALLCSLIVVQPWARTNAQPAAPTTANPTPTLASVPALDIATPPSDTFDWWNAEVTSSHVQFLGSDSLHDGTSSLAITSDLVAGSGETARLQQGIGAAVGSTYTIGLWAKSTDAGEGAIKISPSEFGGVPEVLPAGTYDWTYIEFDYTAVTPNVNLRVSADGPTAGTLIDSLSVTGPDGAVMPLMNSGFESSSYDLTVINPTLLFAEGDTNLQVETRRGATGTLNWSVTDSIGTVVDDGTTNFSDSRAIADLRDLPTGMYTAALSAEVGERTVDRSTALAVMNPEPIKATSATSPFAVFLHYLGGEPRLTNMVDTLAIAGIRNARVEMTWPAIEVEKGTYQYTDPIDSTLQRFRDNGISPLMVPVYGNSNYDGGLTPSTDEGLAAYARFSAAVAEHYKDVGGDFEVYNEYDHIFNSGLCGKTPECYMEMLSVTADAVKAANPDAVIAAPGNAGMGLKLDALQDFFDVGGLEYTDVVSAHPYVQPAAPEALVPEIDRLVQMIKDSNGGESKPIWFTEMGWSGVDGWVSEQQQADYLVRTMALSLGHGVSRVYWFEAASLSLDSASIEHNFGLFKAPSSFLPNTNEPRPAAIAQAVMAKQIDGQTFSIVDAAPEGVQSYVFTGGKADTRVMWSVGAAQSVDISTTESVTVTNQLGVATVLKPTAGIVTVELSESPVYVKGVVSAVAAG</sequence>
<dbReference type="OrthoDB" id="9776971at2"/>
<evidence type="ECO:0008006" key="4">
    <source>
        <dbReference type="Google" id="ProtNLM"/>
    </source>
</evidence>
<dbReference type="Gene3D" id="2.60.120.260">
    <property type="entry name" value="Galactose-binding domain-like"/>
    <property type="match status" value="1"/>
</dbReference>
<proteinExistence type="predicted"/>
<dbReference type="Gene3D" id="3.20.20.80">
    <property type="entry name" value="Glycosidases"/>
    <property type="match status" value="1"/>
</dbReference>
<keyword evidence="1" id="KW-1133">Transmembrane helix</keyword>
<dbReference type="InterPro" id="IPR017853">
    <property type="entry name" value="GH"/>
</dbReference>